<evidence type="ECO:0000256" key="1">
    <source>
        <dbReference type="ARBA" id="ARBA00005591"/>
    </source>
</evidence>
<dbReference type="EMBL" id="HBHP01010380">
    <property type="protein sequence ID" value="CAD9756874.1"/>
    <property type="molecule type" value="Transcribed_RNA"/>
</dbReference>
<dbReference type="EMBL" id="HBHP01010382">
    <property type="protein sequence ID" value="CAD9756878.1"/>
    <property type="molecule type" value="Transcribed_RNA"/>
</dbReference>
<evidence type="ECO:0000256" key="4">
    <source>
        <dbReference type="ARBA" id="ARBA00030643"/>
    </source>
</evidence>
<feature type="domain" description="Peptide methionine sulphoxide reductase MsrA" evidence="5">
    <location>
        <begin position="4"/>
        <end position="94"/>
    </location>
</feature>
<evidence type="ECO:0000259" key="5">
    <source>
        <dbReference type="Pfam" id="PF01625"/>
    </source>
</evidence>
<dbReference type="PANTHER" id="PTHR43774:SF1">
    <property type="entry name" value="PEPTIDE METHIONINE SULFOXIDE REDUCTASE MSRA 2"/>
    <property type="match status" value="1"/>
</dbReference>
<evidence type="ECO:0000256" key="2">
    <source>
        <dbReference type="ARBA" id="ARBA00012502"/>
    </source>
</evidence>
<gene>
    <name evidence="6" type="ORF">LSP00402_LOCUS6406</name>
    <name evidence="7" type="ORF">LSP00402_LOCUS6408</name>
</gene>
<dbReference type="AlphaFoldDB" id="A0A7S2TL91"/>
<organism evidence="7">
    <name type="scientific">Lotharella oceanica</name>
    <dbReference type="NCBI Taxonomy" id="641309"/>
    <lineage>
        <taxon>Eukaryota</taxon>
        <taxon>Sar</taxon>
        <taxon>Rhizaria</taxon>
        <taxon>Cercozoa</taxon>
        <taxon>Chlorarachniophyceae</taxon>
        <taxon>Lotharella</taxon>
    </lineage>
</organism>
<evidence type="ECO:0000313" key="6">
    <source>
        <dbReference type="EMBL" id="CAD9756874.1"/>
    </source>
</evidence>
<comment type="similarity">
    <text evidence="1">Belongs to the MsrA Met sulfoxide reductase family.</text>
</comment>
<dbReference type="GO" id="GO:0008113">
    <property type="term" value="F:peptide-methionine (S)-S-oxide reductase activity"/>
    <property type="evidence" value="ECO:0007669"/>
    <property type="project" value="UniProtKB-EC"/>
</dbReference>
<reference evidence="7" key="1">
    <citation type="submission" date="2021-01" db="EMBL/GenBank/DDBJ databases">
        <authorList>
            <person name="Corre E."/>
            <person name="Pelletier E."/>
            <person name="Niang G."/>
            <person name="Scheremetjew M."/>
            <person name="Finn R."/>
            <person name="Kale V."/>
            <person name="Holt S."/>
            <person name="Cochrane G."/>
            <person name="Meng A."/>
            <person name="Brown T."/>
            <person name="Cohen L."/>
        </authorList>
    </citation>
    <scope>NUCLEOTIDE SEQUENCE</scope>
    <source>
        <strain evidence="7">CCMP622</strain>
    </source>
</reference>
<sequence length="100" mass="11597">MGDRSEVIQVIYDPAKVSFEDLLEVFFSNHDYSTRRPNKNRSGIWCQDEAQLTSVNKRIESMRNSGKVVVTHVAPLGDFYIGEKTHQNYYDKPMTGKVRR</sequence>
<dbReference type="Pfam" id="PF01625">
    <property type="entry name" value="PMSR"/>
    <property type="match status" value="1"/>
</dbReference>
<dbReference type="EC" id="1.8.4.11" evidence="2"/>
<accession>A0A7S2TL91</accession>
<name>A0A7S2TL91_9EUKA</name>
<dbReference type="InterPro" id="IPR002569">
    <property type="entry name" value="Met_Sox_Rdtase_MsrA_dom"/>
</dbReference>
<protein>
    <recommendedName>
        <fullName evidence="2">peptide-methionine (S)-S-oxide reductase</fullName>
        <ecNumber evidence="2">1.8.4.11</ecNumber>
    </recommendedName>
    <alternativeName>
        <fullName evidence="4">Peptide-methionine (S)-S-oxide reductase</fullName>
    </alternativeName>
</protein>
<evidence type="ECO:0000256" key="3">
    <source>
        <dbReference type="ARBA" id="ARBA00023002"/>
    </source>
</evidence>
<dbReference type="InterPro" id="IPR036509">
    <property type="entry name" value="Met_Sox_Rdtase_MsrA_sf"/>
</dbReference>
<evidence type="ECO:0000313" key="7">
    <source>
        <dbReference type="EMBL" id="CAD9756878.1"/>
    </source>
</evidence>
<dbReference type="SUPFAM" id="SSF55068">
    <property type="entry name" value="Peptide methionine sulfoxide reductase"/>
    <property type="match status" value="1"/>
</dbReference>
<keyword evidence="3" id="KW-0560">Oxidoreductase</keyword>
<dbReference type="PANTHER" id="PTHR43774">
    <property type="entry name" value="PEPTIDE METHIONINE SULFOXIDE REDUCTASE"/>
    <property type="match status" value="1"/>
</dbReference>
<proteinExistence type="inferred from homology"/>
<dbReference type="Gene3D" id="3.30.1060.10">
    <property type="entry name" value="Peptide methionine sulphoxide reductase MsrA"/>
    <property type="match status" value="1"/>
</dbReference>